<dbReference type="InterPro" id="IPR029787">
    <property type="entry name" value="Nucleotide_cyclase"/>
</dbReference>
<dbReference type="InterPro" id="IPR003018">
    <property type="entry name" value="GAF"/>
</dbReference>
<name>A0A7C4ATA2_9BACT</name>
<feature type="domain" description="GAF" evidence="1">
    <location>
        <begin position="18"/>
        <end position="142"/>
    </location>
</feature>
<dbReference type="Gene3D" id="3.30.70.270">
    <property type="match status" value="1"/>
</dbReference>
<gene>
    <name evidence="2" type="ORF">ENV54_12705</name>
</gene>
<dbReference type="Pfam" id="PF13185">
    <property type="entry name" value="GAF_2"/>
    <property type="match status" value="1"/>
</dbReference>
<dbReference type="EMBL" id="DTGT01000413">
    <property type="protein sequence ID" value="HGH62146.1"/>
    <property type="molecule type" value="Genomic_DNA"/>
</dbReference>
<dbReference type="AlphaFoldDB" id="A0A7C4ATA2"/>
<proteinExistence type="predicted"/>
<evidence type="ECO:0000259" key="1">
    <source>
        <dbReference type="Pfam" id="PF13185"/>
    </source>
</evidence>
<organism evidence="2">
    <name type="scientific">Desulfomonile tiedjei</name>
    <dbReference type="NCBI Taxonomy" id="2358"/>
    <lineage>
        <taxon>Bacteria</taxon>
        <taxon>Pseudomonadati</taxon>
        <taxon>Thermodesulfobacteriota</taxon>
        <taxon>Desulfomonilia</taxon>
        <taxon>Desulfomonilales</taxon>
        <taxon>Desulfomonilaceae</taxon>
        <taxon>Desulfomonile</taxon>
    </lineage>
</organism>
<dbReference type="InterPro" id="IPR029016">
    <property type="entry name" value="GAF-like_dom_sf"/>
</dbReference>
<dbReference type="InterPro" id="IPR043128">
    <property type="entry name" value="Rev_trsase/Diguanyl_cyclase"/>
</dbReference>
<dbReference type="SUPFAM" id="SSF55781">
    <property type="entry name" value="GAF domain-like"/>
    <property type="match status" value="2"/>
</dbReference>
<protein>
    <recommendedName>
        <fullName evidence="1">GAF domain-containing protein</fullName>
    </recommendedName>
</protein>
<dbReference type="SUPFAM" id="SSF55073">
    <property type="entry name" value="Nucleotide cyclase"/>
    <property type="match status" value="1"/>
</dbReference>
<accession>A0A7C4ATA2</accession>
<comment type="caution">
    <text evidence="2">The sequence shown here is derived from an EMBL/GenBank/DDBJ whole genome shotgun (WGS) entry which is preliminary data.</text>
</comment>
<evidence type="ECO:0000313" key="2">
    <source>
        <dbReference type="EMBL" id="HGH62146.1"/>
    </source>
</evidence>
<sequence>MKKGQRIVPEPVSDDSTTLDQFIQLTAETLEAQSVALFVVDDARRYLHVAAYFSSSDRFKPDAVIPVESSLLGDIFRKAVPLYETYYTANPRETGFYGHHAVVTSYVAAPVGTRGLLWVDTRRVHGFSARHLRLVLQLARIAEAIPQLTDSTERKSNAVKKVEFFEGLLATDATGRLNVGLFLDNMVCGLVDKWRLGGAVIGIKDPERDLLKIVSCAGFSSLMERGRIVRIKKGWVNWALENDRMVIITGQRSGEGPLTLFHAGENVGFDVKALVVVPWSEIDELNQGVLALASRTSSPILEDDRQVWLFAARLVSILQSVASREALVKGMRRYDSESGALNETGFHQQVRQAFLRAMERKGALFLFLSEITNMEDLYLSVDHIILRRFIEMYVDKLKLLTKRQAIIGKFKTGGFAVAVENMPSDEAISVAKKAASLMESGVAVVDGYQIHYRACFASASFPADAGDLRSLWRKAKERLARGASLGAQHGRGSFQS</sequence>
<dbReference type="Gene3D" id="3.30.450.40">
    <property type="match status" value="1"/>
</dbReference>
<reference evidence="2" key="1">
    <citation type="journal article" date="2020" name="mSystems">
        <title>Genome- and Community-Level Interaction Insights into Carbon Utilization and Element Cycling Functions of Hydrothermarchaeota in Hydrothermal Sediment.</title>
        <authorList>
            <person name="Zhou Z."/>
            <person name="Liu Y."/>
            <person name="Xu W."/>
            <person name="Pan J."/>
            <person name="Luo Z.H."/>
            <person name="Li M."/>
        </authorList>
    </citation>
    <scope>NUCLEOTIDE SEQUENCE [LARGE SCALE GENOMIC DNA]</scope>
    <source>
        <strain evidence="2">SpSt-769</strain>
    </source>
</reference>